<proteinExistence type="predicted"/>
<protein>
    <recommendedName>
        <fullName evidence="4">Lipocalin-like domain-containing protein</fullName>
    </recommendedName>
</protein>
<sequence length="162" mass="18755">MLRLLSAFLFSLALFTTACSDSKNKEEDPAPAPTLQGRWLLRSQTYAMYDSIGTLAYPIELHNIQDKDTLTTRYLAVKGNTLQFFYKTGWPIYGRSPFQFTQQDSLLVATPTIEFYTRITVVELTATSLKIRYRRKEMFSPYIYNPKGVTYSISTERYARIQ</sequence>
<evidence type="ECO:0008006" key="4">
    <source>
        <dbReference type="Google" id="ProtNLM"/>
    </source>
</evidence>
<accession>A0ABS6WYN4</accession>
<feature type="chain" id="PRO_5047212973" description="Lipocalin-like domain-containing protein" evidence="1">
    <location>
        <begin position="21"/>
        <end position="162"/>
    </location>
</feature>
<keyword evidence="1" id="KW-0732">Signal</keyword>
<gene>
    <name evidence="2" type="ORF">KYK14_08265</name>
</gene>
<evidence type="ECO:0000313" key="3">
    <source>
        <dbReference type="Proteomes" id="UP000826188"/>
    </source>
</evidence>
<dbReference type="EMBL" id="JAHWGL010000024">
    <property type="protein sequence ID" value="MBW3128539.1"/>
    <property type="molecule type" value="Genomic_DNA"/>
</dbReference>
<dbReference type="PROSITE" id="PS51257">
    <property type="entry name" value="PROKAR_LIPOPROTEIN"/>
    <property type="match status" value="1"/>
</dbReference>
<evidence type="ECO:0000313" key="2">
    <source>
        <dbReference type="EMBL" id="MBW3128539.1"/>
    </source>
</evidence>
<organism evidence="2 3">
    <name type="scientific">Hymenobacter profundi</name>
    <dbReference type="NCBI Taxonomy" id="1982110"/>
    <lineage>
        <taxon>Bacteria</taxon>
        <taxon>Pseudomonadati</taxon>
        <taxon>Bacteroidota</taxon>
        <taxon>Cytophagia</taxon>
        <taxon>Cytophagales</taxon>
        <taxon>Hymenobacteraceae</taxon>
        <taxon>Hymenobacter</taxon>
    </lineage>
</organism>
<keyword evidence="3" id="KW-1185">Reference proteome</keyword>
<name>A0ABS6WYN4_9BACT</name>
<feature type="signal peptide" evidence="1">
    <location>
        <begin position="1"/>
        <end position="20"/>
    </location>
</feature>
<dbReference type="Proteomes" id="UP000826188">
    <property type="component" value="Unassembled WGS sequence"/>
</dbReference>
<evidence type="ECO:0000256" key="1">
    <source>
        <dbReference type="SAM" id="SignalP"/>
    </source>
</evidence>
<comment type="caution">
    <text evidence="2">The sequence shown here is derived from an EMBL/GenBank/DDBJ whole genome shotgun (WGS) entry which is preliminary data.</text>
</comment>
<reference evidence="2 3" key="1">
    <citation type="submission" date="2021-07" db="EMBL/GenBank/DDBJ databases">
        <title>Hymenobacter profundi sp. nov., isolated from deep-sea water.</title>
        <authorList>
            <person name="Kim M.K."/>
        </authorList>
    </citation>
    <scope>NUCLEOTIDE SEQUENCE [LARGE SCALE GENOMIC DNA]</scope>
    <source>
        <strain evidence="2 3">M2</strain>
    </source>
</reference>